<organism evidence="2 3">
    <name type="scientific">Nannocystis pusilla</name>
    <dbReference type="NCBI Taxonomy" id="889268"/>
    <lineage>
        <taxon>Bacteria</taxon>
        <taxon>Pseudomonadati</taxon>
        <taxon>Myxococcota</taxon>
        <taxon>Polyangia</taxon>
        <taxon>Nannocystales</taxon>
        <taxon>Nannocystaceae</taxon>
        <taxon>Nannocystis</taxon>
    </lineage>
</organism>
<gene>
    <name evidence="2" type="ORF">OV079_35405</name>
</gene>
<accession>A0A9X3EV72</accession>
<evidence type="ECO:0000256" key="1">
    <source>
        <dbReference type="SAM" id="MobiDB-lite"/>
    </source>
</evidence>
<name>A0A9X3EV72_9BACT</name>
<feature type="compositionally biased region" description="Polar residues" evidence="1">
    <location>
        <begin position="52"/>
        <end position="65"/>
    </location>
</feature>
<sequence>MVVEGQQADEHGEVAVERERRGRADDRREGGEGERGDERQQAAGPHRRALAQRSQQVARGLQQTHAPAPAQPGLDLRGDAEPDERQQQDAGCLRQRDAPRRTRPRSGGDKGQEWRQRSSPRRRDPAPRLVRLDAIKVGAGPVTVELSAVHRFTADAARRQMNSRSSTRSTEICPKRHVDRAQVSM</sequence>
<dbReference type="RefSeq" id="WP_267773850.1">
    <property type="nucleotide sequence ID" value="NZ_JAPNKE010000002.1"/>
</dbReference>
<dbReference type="AlphaFoldDB" id="A0A9X3EV72"/>
<feature type="compositionally biased region" description="Basic and acidic residues" evidence="1">
    <location>
        <begin position="94"/>
        <end position="129"/>
    </location>
</feature>
<feature type="compositionally biased region" description="Basic and acidic residues" evidence="1">
    <location>
        <begin position="76"/>
        <end position="87"/>
    </location>
</feature>
<dbReference type="EMBL" id="JAPNKE010000002">
    <property type="protein sequence ID" value="MCY1010762.1"/>
    <property type="molecule type" value="Genomic_DNA"/>
</dbReference>
<protein>
    <submittedName>
        <fullName evidence="2">Uncharacterized protein</fullName>
    </submittedName>
</protein>
<keyword evidence="3" id="KW-1185">Reference proteome</keyword>
<evidence type="ECO:0000313" key="2">
    <source>
        <dbReference type="EMBL" id="MCY1010762.1"/>
    </source>
</evidence>
<evidence type="ECO:0000313" key="3">
    <source>
        <dbReference type="Proteomes" id="UP001150924"/>
    </source>
</evidence>
<comment type="caution">
    <text evidence="2">The sequence shown here is derived from an EMBL/GenBank/DDBJ whole genome shotgun (WGS) entry which is preliminary data.</text>
</comment>
<dbReference type="Proteomes" id="UP001150924">
    <property type="component" value="Unassembled WGS sequence"/>
</dbReference>
<proteinExistence type="predicted"/>
<reference evidence="2" key="1">
    <citation type="submission" date="2022-11" db="EMBL/GenBank/DDBJ databases">
        <title>Minimal conservation of predation-associated metabolite biosynthetic gene clusters underscores biosynthetic potential of Myxococcota including descriptions for ten novel species: Archangium lansinium sp. nov., Myxococcus landrumus sp. nov., Nannocystis bai.</title>
        <authorList>
            <person name="Ahearne A."/>
            <person name="Stevens C."/>
            <person name="Phillips K."/>
        </authorList>
    </citation>
    <scope>NUCLEOTIDE SEQUENCE</scope>
    <source>
        <strain evidence="2">Na p29</strain>
    </source>
</reference>
<feature type="region of interest" description="Disordered" evidence="1">
    <location>
        <begin position="1"/>
        <end position="129"/>
    </location>
</feature>
<feature type="compositionally biased region" description="Basic and acidic residues" evidence="1">
    <location>
        <begin position="8"/>
        <end position="40"/>
    </location>
</feature>